<evidence type="ECO:0000256" key="5">
    <source>
        <dbReference type="PROSITE-ProRule" id="PRU00723"/>
    </source>
</evidence>
<feature type="region of interest" description="Disordered" evidence="6">
    <location>
        <begin position="344"/>
        <end position="374"/>
    </location>
</feature>
<feature type="compositionally biased region" description="Basic and acidic residues" evidence="6">
    <location>
        <begin position="9"/>
        <end position="18"/>
    </location>
</feature>
<feature type="zinc finger region" description="C3H1-type" evidence="5">
    <location>
        <begin position="171"/>
        <end position="198"/>
    </location>
</feature>
<feature type="region of interest" description="Disordered" evidence="6">
    <location>
        <begin position="1"/>
        <end position="31"/>
    </location>
</feature>
<dbReference type="InterPro" id="IPR045124">
    <property type="entry name" value="Su(sable)-like"/>
</dbReference>
<dbReference type="PROSITE" id="PS50103">
    <property type="entry name" value="ZF_C3H1"/>
    <property type="match status" value="3"/>
</dbReference>
<dbReference type="GO" id="GO:0003723">
    <property type="term" value="F:RNA binding"/>
    <property type="evidence" value="ECO:0007669"/>
    <property type="project" value="InterPro"/>
</dbReference>
<feature type="zinc finger region" description="C3H1-type" evidence="5">
    <location>
        <begin position="141"/>
        <end position="168"/>
    </location>
</feature>
<name>A0A1I7Z1A6_9BILA</name>
<dbReference type="GO" id="GO:0008270">
    <property type="term" value="F:zinc ion binding"/>
    <property type="evidence" value="ECO:0007669"/>
    <property type="project" value="UniProtKB-KW"/>
</dbReference>
<sequence length="583" mass="66189">MLPNFADPGAKEVPARELEDGEIQSDEDDGACEGVKARVDCAKFESPKFRAHTPKNSVERGSPKSAEPHMWDFEQRAVIEDFSHDIDAYPQKKFAYSEERKSRKRSAPYSEMGRSTHNPTHNDFRLTRSAESALSPPKTKQRCYPVCKYFREGFCRSGESCAYSHDVRNSPCNPVLCTFYKHGFCRRALTCKFLHGEYPCKAFHKGECSKDRCPYSHLPLNEYTAKLLDKLLILEVRGGSSPLAQRSLCTRVRLAQQPRTPKESPVKSEEKEEEPSKLAGSLSSTDNNEVEATPENKPLEEVAAPQVDIPPIEESSPATFNINDMLADFLNPTCDVVETEAEQEVRKDQDTAMLETGNLQPPTLESPIEHMKPKCSESVVEEREGCLEHPANPELAAEKPSTLLDAYAFVEKSKSTAAMEADAFEANLRRAAEVVHHPHQPPAVHRQPPSFTPFGHYHAQPSNNGPFFEREAPMMRYMGYHPFPVINRERGVQDIDERPCFRPQMFIHNQAPMFHNGPRCYAPPKRRTLLRNPMEPVPMAMPPSYHEYPQQQQDTFPPRYGSRNTVLRRAPCLPDQFRRESGY</sequence>
<evidence type="ECO:0000256" key="4">
    <source>
        <dbReference type="ARBA" id="ARBA00022833"/>
    </source>
</evidence>
<feature type="zinc finger region" description="C3H1-type" evidence="5">
    <location>
        <begin position="199"/>
        <end position="220"/>
    </location>
</feature>
<protein>
    <submittedName>
        <fullName evidence="9">Zinc finger CCCH domain-containing protein 6</fullName>
    </submittedName>
</protein>
<feature type="compositionally biased region" description="Basic and acidic residues" evidence="6">
    <location>
        <begin position="260"/>
        <end position="276"/>
    </location>
</feature>
<dbReference type="WBParaSite" id="L893_g21804.t1">
    <property type="protein sequence ID" value="L893_g21804.t1"/>
    <property type="gene ID" value="L893_g21804"/>
</dbReference>
<keyword evidence="2" id="KW-0677">Repeat</keyword>
<organism evidence="8 9">
    <name type="scientific">Steinernema glaseri</name>
    <dbReference type="NCBI Taxonomy" id="37863"/>
    <lineage>
        <taxon>Eukaryota</taxon>
        <taxon>Metazoa</taxon>
        <taxon>Ecdysozoa</taxon>
        <taxon>Nematoda</taxon>
        <taxon>Chromadorea</taxon>
        <taxon>Rhabditida</taxon>
        <taxon>Tylenchina</taxon>
        <taxon>Panagrolaimomorpha</taxon>
        <taxon>Strongyloidoidea</taxon>
        <taxon>Steinernematidae</taxon>
        <taxon>Steinernema</taxon>
    </lineage>
</organism>
<proteinExistence type="predicted"/>
<feature type="domain" description="C3H1-type" evidence="7">
    <location>
        <begin position="171"/>
        <end position="198"/>
    </location>
</feature>
<dbReference type="SUPFAM" id="SSF90229">
    <property type="entry name" value="CCCH zinc finger"/>
    <property type="match status" value="2"/>
</dbReference>
<reference evidence="9" key="1">
    <citation type="submission" date="2016-11" db="UniProtKB">
        <authorList>
            <consortium name="WormBaseParasite"/>
        </authorList>
    </citation>
    <scope>IDENTIFICATION</scope>
</reference>
<keyword evidence="1 5" id="KW-0479">Metal-binding</keyword>
<dbReference type="SMART" id="SM00356">
    <property type="entry name" value="ZnF_C3H1"/>
    <property type="match status" value="3"/>
</dbReference>
<feature type="domain" description="C3H1-type" evidence="7">
    <location>
        <begin position="199"/>
        <end position="220"/>
    </location>
</feature>
<dbReference type="Gene3D" id="4.10.1000.10">
    <property type="entry name" value="Zinc finger, CCCH-type"/>
    <property type="match status" value="1"/>
</dbReference>
<evidence type="ECO:0000256" key="1">
    <source>
        <dbReference type="ARBA" id="ARBA00022723"/>
    </source>
</evidence>
<feature type="region of interest" description="Disordered" evidence="6">
    <location>
        <begin position="254"/>
        <end position="303"/>
    </location>
</feature>
<evidence type="ECO:0000256" key="3">
    <source>
        <dbReference type="ARBA" id="ARBA00022771"/>
    </source>
</evidence>
<dbReference type="GO" id="GO:0005634">
    <property type="term" value="C:nucleus"/>
    <property type="evidence" value="ECO:0007669"/>
    <property type="project" value="TreeGrafter"/>
</dbReference>
<dbReference type="AlphaFoldDB" id="A0A1I7Z1A6"/>
<dbReference type="Proteomes" id="UP000095287">
    <property type="component" value="Unplaced"/>
</dbReference>
<evidence type="ECO:0000313" key="8">
    <source>
        <dbReference type="Proteomes" id="UP000095287"/>
    </source>
</evidence>
<feature type="domain" description="C3H1-type" evidence="7">
    <location>
        <begin position="141"/>
        <end position="168"/>
    </location>
</feature>
<feature type="compositionally biased region" description="Acidic residues" evidence="6">
    <location>
        <begin position="19"/>
        <end position="31"/>
    </location>
</feature>
<dbReference type="GO" id="GO:0045892">
    <property type="term" value="P:negative regulation of DNA-templated transcription"/>
    <property type="evidence" value="ECO:0007669"/>
    <property type="project" value="InterPro"/>
</dbReference>
<evidence type="ECO:0000259" key="7">
    <source>
        <dbReference type="PROSITE" id="PS50103"/>
    </source>
</evidence>
<evidence type="ECO:0000313" key="9">
    <source>
        <dbReference type="WBParaSite" id="L893_g21804.t1"/>
    </source>
</evidence>
<feature type="region of interest" description="Disordered" evidence="6">
    <location>
        <begin position="97"/>
        <end position="123"/>
    </location>
</feature>
<evidence type="ECO:0000256" key="6">
    <source>
        <dbReference type="SAM" id="MobiDB-lite"/>
    </source>
</evidence>
<feature type="region of interest" description="Disordered" evidence="6">
    <location>
        <begin position="45"/>
        <end position="68"/>
    </location>
</feature>
<feature type="compositionally biased region" description="Basic and acidic residues" evidence="6">
    <location>
        <begin position="57"/>
        <end position="68"/>
    </location>
</feature>
<dbReference type="PANTHER" id="PTHR13119:SF12">
    <property type="entry name" value="PROTEIN SUPPRESSOR OF SABLE"/>
    <property type="match status" value="1"/>
</dbReference>
<keyword evidence="4 5" id="KW-0862">Zinc</keyword>
<keyword evidence="3 5" id="KW-0863">Zinc-finger</keyword>
<dbReference type="InterPro" id="IPR000571">
    <property type="entry name" value="Znf_CCCH"/>
</dbReference>
<dbReference type="InterPro" id="IPR036855">
    <property type="entry name" value="Znf_CCCH_sf"/>
</dbReference>
<accession>A0A1I7Z1A6</accession>
<dbReference type="PANTHER" id="PTHR13119">
    <property type="entry name" value="ZINC FINGER CCCH DOMAIN-CONTAINING PROTEI"/>
    <property type="match status" value="1"/>
</dbReference>
<keyword evidence="8" id="KW-1185">Reference proteome</keyword>
<evidence type="ECO:0000256" key="2">
    <source>
        <dbReference type="ARBA" id="ARBA00022737"/>
    </source>
</evidence>